<dbReference type="Pfam" id="PF02113">
    <property type="entry name" value="Peptidase_S13"/>
    <property type="match status" value="2"/>
</dbReference>
<evidence type="ECO:0000256" key="1">
    <source>
        <dbReference type="ARBA" id="ARBA00006096"/>
    </source>
</evidence>
<keyword evidence="3" id="KW-0645">Protease</keyword>
<comment type="caution">
    <text evidence="3">The sequence shown here is derived from an EMBL/GenBank/DDBJ whole genome shotgun (WGS) entry which is preliminary data.</text>
</comment>
<evidence type="ECO:0000313" key="4">
    <source>
        <dbReference type="Proteomes" id="UP000824005"/>
    </source>
</evidence>
<dbReference type="Proteomes" id="UP000824005">
    <property type="component" value="Unassembled WGS sequence"/>
</dbReference>
<comment type="similarity">
    <text evidence="1">Belongs to the peptidase S13 family.</text>
</comment>
<dbReference type="PANTHER" id="PTHR30023">
    <property type="entry name" value="D-ALANYL-D-ALANINE CARBOXYPEPTIDASE"/>
    <property type="match status" value="1"/>
</dbReference>
<keyword evidence="3" id="KW-0121">Carboxypeptidase</keyword>
<dbReference type="PRINTS" id="PR00922">
    <property type="entry name" value="DADACBPTASE3"/>
</dbReference>
<dbReference type="GO" id="GO:0006508">
    <property type="term" value="P:proteolysis"/>
    <property type="evidence" value="ECO:0007669"/>
    <property type="project" value="InterPro"/>
</dbReference>
<protein>
    <submittedName>
        <fullName evidence="3">D-alanyl-D-alanine carboxypeptidase</fullName>
    </submittedName>
</protein>
<dbReference type="EMBL" id="DXDC01000390">
    <property type="protein sequence ID" value="HIY67165.1"/>
    <property type="molecule type" value="Genomic_DNA"/>
</dbReference>
<dbReference type="InterPro" id="IPR000667">
    <property type="entry name" value="Peptidase_S13"/>
</dbReference>
<organism evidence="3 4">
    <name type="scientific">Candidatus Agrococcus pullicola</name>
    <dbReference type="NCBI Taxonomy" id="2838429"/>
    <lineage>
        <taxon>Bacteria</taxon>
        <taxon>Bacillati</taxon>
        <taxon>Actinomycetota</taxon>
        <taxon>Actinomycetes</taxon>
        <taxon>Micrococcales</taxon>
        <taxon>Microbacteriaceae</taxon>
        <taxon>Agrococcus</taxon>
    </lineage>
</organism>
<evidence type="ECO:0000313" key="3">
    <source>
        <dbReference type="EMBL" id="HIY67165.1"/>
    </source>
</evidence>
<sequence>MHTALDHRDTAALAAIRASALDARLGDARVLVLDADTGAPLLRLADERAGETASVMKTITAAAALHVLGPEHRITTRVLAGSMPGEIVLVGGGDVTLSSVSGDGSTFYPGPARLERLADLTLQATGAPPTRIIVDDSLFTGDGWHPDWHPSGRRPDGYMPVISALQVDGDRDDPAVDDSSRSEDPVARASTAFAAFLGGEPQIVRGRAPADSPCLASVQSPPVEVLVRETLRSSDNALAEALARLTAHALGETTDFAGAARALRSLLRGFGVPVEGVELVDGSGLSHRIRVPATTVADLLRRARLREGVLGMLDDRLPRSGPEGTMSATRFTGDNEIVGDAVRGKTGFIGSVHSLAGVVRTVGGSDLIFAVFAMGENMKPDDPAKAAVDDFVTRLHLNGDALLRSTVPIALDDTQRL</sequence>
<dbReference type="InterPro" id="IPR012338">
    <property type="entry name" value="Beta-lactam/transpept-like"/>
</dbReference>
<reference evidence="3" key="2">
    <citation type="submission" date="2021-04" db="EMBL/GenBank/DDBJ databases">
        <authorList>
            <person name="Gilroy R."/>
        </authorList>
    </citation>
    <scope>NUCLEOTIDE SEQUENCE</scope>
    <source>
        <strain evidence="3">ChiGjej1B1-98</strain>
    </source>
</reference>
<dbReference type="PANTHER" id="PTHR30023:SF0">
    <property type="entry name" value="PENICILLIN-SENSITIVE CARBOXYPEPTIDASE A"/>
    <property type="match status" value="1"/>
</dbReference>
<evidence type="ECO:0000256" key="2">
    <source>
        <dbReference type="ARBA" id="ARBA00022801"/>
    </source>
</evidence>
<dbReference type="AlphaFoldDB" id="A0A9D1YX13"/>
<dbReference type="SUPFAM" id="SSF56601">
    <property type="entry name" value="beta-lactamase/transpeptidase-like"/>
    <property type="match status" value="1"/>
</dbReference>
<reference evidence="3" key="1">
    <citation type="journal article" date="2021" name="PeerJ">
        <title>Extensive microbial diversity within the chicken gut microbiome revealed by metagenomics and culture.</title>
        <authorList>
            <person name="Gilroy R."/>
            <person name="Ravi A."/>
            <person name="Getino M."/>
            <person name="Pursley I."/>
            <person name="Horton D.L."/>
            <person name="Alikhan N.F."/>
            <person name="Baker D."/>
            <person name="Gharbi K."/>
            <person name="Hall N."/>
            <person name="Watson M."/>
            <person name="Adriaenssens E.M."/>
            <person name="Foster-Nyarko E."/>
            <person name="Jarju S."/>
            <person name="Secka A."/>
            <person name="Antonio M."/>
            <person name="Oren A."/>
            <person name="Chaudhuri R.R."/>
            <person name="La Ragione R."/>
            <person name="Hildebrand F."/>
            <person name="Pallen M.J."/>
        </authorList>
    </citation>
    <scope>NUCLEOTIDE SEQUENCE</scope>
    <source>
        <strain evidence="3">ChiGjej1B1-98</strain>
    </source>
</reference>
<keyword evidence="2" id="KW-0378">Hydrolase</keyword>
<gene>
    <name evidence="3" type="ORF">H9830_12920</name>
</gene>
<name>A0A9D1YX13_9MICO</name>
<dbReference type="Gene3D" id="3.40.710.10">
    <property type="entry name" value="DD-peptidase/beta-lactamase superfamily"/>
    <property type="match status" value="2"/>
</dbReference>
<dbReference type="GO" id="GO:0004185">
    <property type="term" value="F:serine-type carboxypeptidase activity"/>
    <property type="evidence" value="ECO:0007669"/>
    <property type="project" value="InterPro"/>
</dbReference>
<dbReference type="GO" id="GO:0000270">
    <property type="term" value="P:peptidoglycan metabolic process"/>
    <property type="evidence" value="ECO:0007669"/>
    <property type="project" value="TreeGrafter"/>
</dbReference>
<accession>A0A9D1YX13</accession>
<proteinExistence type="inferred from homology"/>